<dbReference type="GO" id="GO:0034389">
    <property type="term" value="P:lipid droplet organization"/>
    <property type="evidence" value="ECO:0007669"/>
    <property type="project" value="Ensembl"/>
</dbReference>
<dbReference type="CDD" id="cd15904">
    <property type="entry name" value="TSPO_MBR"/>
    <property type="match status" value="1"/>
</dbReference>
<comment type="subcellular location">
    <subcellularLocation>
        <location evidence="1">Membrane</location>
        <topology evidence="1">Multi-pass membrane protein</topology>
    </subcellularLocation>
</comment>
<dbReference type="GO" id="GO:0140484">
    <property type="term" value="P:5-aminolevulinic acid import across plasma membrane"/>
    <property type="evidence" value="ECO:0007669"/>
    <property type="project" value="Ensembl"/>
</dbReference>
<dbReference type="InterPro" id="IPR004307">
    <property type="entry name" value="TspO_MBR"/>
</dbReference>
<evidence type="ECO:0000256" key="6">
    <source>
        <dbReference type="SAM" id="Phobius"/>
    </source>
</evidence>
<dbReference type="InterPro" id="IPR038330">
    <property type="entry name" value="TspO/MBR-related_sf"/>
</dbReference>
<dbReference type="GO" id="GO:0005783">
    <property type="term" value="C:endoplasmic reticulum"/>
    <property type="evidence" value="ECO:0007669"/>
    <property type="project" value="Ensembl"/>
</dbReference>
<dbReference type="Gene3D" id="1.20.1260.100">
    <property type="entry name" value="TspO/MBR protein"/>
    <property type="match status" value="1"/>
</dbReference>
<dbReference type="GeneTree" id="ENSGT00390000012980"/>
<feature type="transmembrane region" description="Helical" evidence="6">
    <location>
        <begin position="6"/>
        <end position="28"/>
    </location>
</feature>
<feature type="transmembrane region" description="Helical" evidence="6">
    <location>
        <begin position="135"/>
        <end position="157"/>
    </location>
</feature>
<name>A0A7M4EXT6_CROPO</name>
<protein>
    <submittedName>
        <fullName evidence="7">Translocator protein 2</fullName>
    </submittedName>
</protein>
<reference evidence="7" key="2">
    <citation type="submission" date="2025-09" db="UniProtKB">
        <authorList>
            <consortium name="Ensembl"/>
        </authorList>
    </citation>
    <scope>IDENTIFICATION</scope>
</reference>
<evidence type="ECO:0000313" key="8">
    <source>
        <dbReference type="Proteomes" id="UP000594220"/>
    </source>
</evidence>
<sequence>MAPPEMWSHVVGFSIFPHIGGFLGWFFNRNSVPTWYENLKKPAWCPPNQMFPIAWTLLYTGMGFGSFLIWKDVGGFNSNAIIPLGLFGAQLALNWAWPPLFFGIHNLRLALLDILCLDGLVVATMYSWYPINKLATMLMVPYLAWLAMATCLTYIIWMDNPGKKPRKKQ</sequence>
<dbReference type="PANTHER" id="PTHR10057:SF4">
    <property type="entry name" value="TRANSLOCATOR PROTEIN 2"/>
    <property type="match status" value="1"/>
</dbReference>
<dbReference type="GO" id="GO:0005886">
    <property type="term" value="C:plasma membrane"/>
    <property type="evidence" value="ECO:0007669"/>
    <property type="project" value="Ensembl"/>
</dbReference>
<evidence type="ECO:0000256" key="5">
    <source>
        <dbReference type="ARBA" id="ARBA00023136"/>
    </source>
</evidence>
<dbReference type="GO" id="GO:0140485">
    <property type="term" value="F:5-aminolevulinic acid transmembrane transporter activity"/>
    <property type="evidence" value="ECO:0007669"/>
    <property type="project" value="Ensembl"/>
</dbReference>
<evidence type="ECO:0000256" key="1">
    <source>
        <dbReference type="ARBA" id="ARBA00004141"/>
    </source>
</evidence>
<comment type="similarity">
    <text evidence="2">Belongs to the TspO/BZRP family.</text>
</comment>
<dbReference type="AlphaFoldDB" id="A0A7M4EXT6"/>
<evidence type="ECO:0000313" key="7">
    <source>
        <dbReference type="Ensembl" id="ENSCPRP00005016497.1"/>
    </source>
</evidence>
<keyword evidence="4 6" id="KW-1133">Transmembrane helix</keyword>
<dbReference type="GO" id="GO:0032367">
    <property type="term" value="P:intracellular cholesterol transport"/>
    <property type="evidence" value="ECO:0007669"/>
    <property type="project" value="Ensembl"/>
</dbReference>
<evidence type="ECO:0000256" key="2">
    <source>
        <dbReference type="ARBA" id="ARBA00007524"/>
    </source>
</evidence>
<keyword evidence="3 6" id="KW-0812">Transmembrane</keyword>
<dbReference type="PANTHER" id="PTHR10057">
    <property type="entry name" value="PERIPHERAL-TYPE BENZODIAZEPINE RECEPTOR"/>
    <property type="match status" value="1"/>
</dbReference>
<gene>
    <name evidence="7" type="primary">TSPO2</name>
</gene>
<dbReference type="OMA" id="SWYPINK"/>
<feature type="transmembrane region" description="Helical" evidence="6">
    <location>
        <begin position="109"/>
        <end position="129"/>
    </location>
</feature>
<dbReference type="Pfam" id="PF03073">
    <property type="entry name" value="TspO_MBR"/>
    <property type="match status" value="1"/>
</dbReference>
<proteinExistence type="inferred from homology"/>
<dbReference type="Ensembl" id="ENSCPRT00005019334.1">
    <property type="protein sequence ID" value="ENSCPRP00005016497.1"/>
    <property type="gene ID" value="ENSCPRG00005011511.1"/>
</dbReference>
<feature type="transmembrane region" description="Helical" evidence="6">
    <location>
        <begin position="49"/>
        <end position="70"/>
    </location>
</feature>
<reference evidence="7" key="1">
    <citation type="submission" date="2025-08" db="UniProtKB">
        <authorList>
            <consortium name="Ensembl"/>
        </authorList>
    </citation>
    <scope>IDENTIFICATION</scope>
</reference>
<accession>A0A7M4EXT6</accession>
<dbReference type="PIRSF" id="PIRSF005859">
    <property type="entry name" value="PBR"/>
    <property type="match status" value="1"/>
</dbReference>
<organism evidence="7 8">
    <name type="scientific">Crocodylus porosus</name>
    <name type="common">Saltwater crocodile</name>
    <name type="synonym">Estuarine crocodile</name>
    <dbReference type="NCBI Taxonomy" id="8502"/>
    <lineage>
        <taxon>Eukaryota</taxon>
        <taxon>Metazoa</taxon>
        <taxon>Chordata</taxon>
        <taxon>Craniata</taxon>
        <taxon>Vertebrata</taxon>
        <taxon>Euteleostomi</taxon>
        <taxon>Archelosauria</taxon>
        <taxon>Archosauria</taxon>
        <taxon>Crocodylia</taxon>
        <taxon>Longirostres</taxon>
        <taxon>Crocodylidae</taxon>
        <taxon>Crocodylus</taxon>
    </lineage>
</organism>
<feature type="transmembrane region" description="Helical" evidence="6">
    <location>
        <begin position="76"/>
        <end position="97"/>
    </location>
</feature>
<evidence type="ECO:0000256" key="3">
    <source>
        <dbReference type="ARBA" id="ARBA00022692"/>
    </source>
</evidence>
<keyword evidence="5 6" id="KW-0472">Membrane</keyword>
<dbReference type="Proteomes" id="UP000594220">
    <property type="component" value="Unplaced"/>
</dbReference>
<dbReference type="GO" id="GO:0015485">
    <property type="term" value="F:cholesterol binding"/>
    <property type="evidence" value="ECO:0007669"/>
    <property type="project" value="Ensembl"/>
</dbReference>
<dbReference type="GO" id="GO:0005741">
    <property type="term" value="C:mitochondrial outer membrane"/>
    <property type="evidence" value="ECO:0007669"/>
    <property type="project" value="TreeGrafter"/>
</dbReference>
<evidence type="ECO:0000256" key="4">
    <source>
        <dbReference type="ARBA" id="ARBA00022989"/>
    </source>
</evidence>
<keyword evidence="8" id="KW-1185">Reference proteome</keyword>
<dbReference type="GO" id="GO:0043353">
    <property type="term" value="P:enucleate erythrocyte differentiation"/>
    <property type="evidence" value="ECO:0007669"/>
    <property type="project" value="Ensembl"/>
</dbReference>